<dbReference type="CDD" id="cd08946">
    <property type="entry name" value="SDR_e"/>
    <property type="match status" value="1"/>
</dbReference>
<protein>
    <submittedName>
        <fullName evidence="2">NAD(P)-dependent oxidoreductase</fullName>
    </submittedName>
</protein>
<dbReference type="InterPro" id="IPR001509">
    <property type="entry name" value="Epimerase_deHydtase"/>
</dbReference>
<dbReference type="RefSeq" id="WP_235066723.1">
    <property type="nucleotide sequence ID" value="NZ_JAKFGM010000001.1"/>
</dbReference>
<reference evidence="2" key="1">
    <citation type="submission" date="2022-01" db="EMBL/GenBank/DDBJ databases">
        <authorList>
            <person name="Jo J.-H."/>
            <person name="Im W.-T."/>
        </authorList>
    </citation>
    <scope>NUCLEOTIDE SEQUENCE</scope>
    <source>
        <strain evidence="2">G124</strain>
    </source>
</reference>
<evidence type="ECO:0000313" key="2">
    <source>
        <dbReference type="EMBL" id="MCF2514248.1"/>
    </source>
</evidence>
<name>A0A9X1QLR6_9SPHN</name>
<organism evidence="2 3">
    <name type="scientific">Sphingomonas cremea</name>
    <dbReference type="NCBI Taxonomy" id="2904799"/>
    <lineage>
        <taxon>Bacteria</taxon>
        <taxon>Pseudomonadati</taxon>
        <taxon>Pseudomonadota</taxon>
        <taxon>Alphaproteobacteria</taxon>
        <taxon>Sphingomonadales</taxon>
        <taxon>Sphingomonadaceae</taxon>
        <taxon>Sphingomonas</taxon>
    </lineage>
</organism>
<dbReference type="SUPFAM" id="SSF51735">
    <property type="entry name" value="NAD(P)-binding Rossmann-fold domains"/>
    <property type="match status" value="1"/>
</dbReference>
<sequence>MRIVVTGAAGLIGSAIVDRLAGEHAVVGVDLRAASQVDIVANCTDAAEWGRRIGALDAIVHVAALHAPHVGHRSDEEFRLANVEGTERLIDFGISAGAKAFVFTSTTSIYGNALEPNDRAAWIDEQVAPRPRDIYDETKLEAEELVASAGSSLTCTSLRMSRCFPEPAELMATYRLYRGVDRRDVAEAHALALDRKGPPATYVISAATPFHREDAEELLHSAPTAIERRCPGLIDRMAVKGWTPPRSIDRIYDASLAEHELGFRPRFGIEACLSGDWDPPPSR</sequence>
<proteinExistence type="predicted"/>
<evidence type="ECO:0000259" key="1">
    <source>
        <dbReference type="Pfam" id="PF01370"/>
    </source>
</evidence>
<dbReference type="InterPro" id="IPR036291">
    <property type="entry name" value="NAD(P)-bd_dom_sf"/>
</dbReference>
<dbReference type="EMBL" id="JAKFGM010000001">
    <property type="protein sequence ID" value="MCF2514248.1"/>
    <property type="molecule type" value="Genomic_DNA"/>
</dbReference>
<gene>
    <name evidence="2" type="ORF">LVY65_04080</name>
</gene>
<evidence type="ECO:0000313" key="3">
    <source>
        <dbReference type="Proteomes" id="UP001139410"/>
    </source>
</evidence>
<accession>A0A9X1QLR6</accession>
<dbReference type="Pfam" id="PF01370">
    <property type="entry name" value="Epimerase"/>
    <property type="match status" value="1"/>
</dbReference>
<dbReference type="Proteomes" id="UP001139410">
    <property type="component" value="Unassembled WGS sequence"/>
</dbReference>
<dbReference type="AlphaFoldDB" id="A0A9X1QLR6"/>
<dbReference type="Gene3D" id="3.40.50.720">
    <property type="entry name" value="NAD(P)-binding Rossmann-like Domain"/>
    <property type="match status" value="1"/>
</dbReference>
<dbReference type="PANTHER" id="PTHR43245:SF54">
    <property type="entry name" value="BLL0593 PROTEIN"/>
    <property type="match status" value="1"/>
</dbReference>
<comment type="caution">
    <text evidence="2">The sequence shown here is derived from an EMBL/GenBank/DDBJ whole genome shotgun (WGS) entry which is preliminary data.</text>
</comment>
<dbReference type="PANTHER" id="PTHR43245">
    <property type="entry name" value="BIFUNCTIONAL POLYMYXIN RESISTANCE PROTEIN ARNA"/>
    <property type="match status" value="1"/>
</dbReference>
<feature type="domain" description="NAD-dependent epimerase/dehydratase" evidence="1">
    <location>
        <begin position="3"/>
        <end position="161"/>
    </location>
</feature>
<dbReference type="InterPro" id="IPR050177">
    <property type="entry name" value="Lipid_A_modif_metabolic_enz"/>
</dbReference>
<keyword evidence="3" id="KW-1185">Reference proteome</keyword>